<dbReference type="SMART" id="SM00855">
    <property type="entry name" value="PGAM"/>
    <property type="match status" value="1"/>
</dbReference>
<evidence type="ECO:0000313" key="1">
    <source>
        <dbReference type="EMBL" id="MBZ6077172.1"/>
    </source>
</evidence>
<organism evidence="1 2">
    <name type="scientific">Microvirga puerhi</name>
    <dbReference type="NCBI Taxonomy" id="2876078"/>
    <lineage>
        <taxon>Bacteria</taxon>
        <taxon>Pseudomonadati</taxon>
        <taxon>Pseudomonadota</taxon>
        <taxon>Alphaproteobacteria</taxon>
        <taxon>Hyphomicrobiales</taxon>
        <taxon>Methylobacteriaceae</taxon>
        <taxon>Microvirga</taxon>
    </lineage>
</organism>
<dbReference type="CDD" id="cd07067">
    <property type="entry name" value="HP_PGM_like"/>
    <property type="match status" value="1"/>
</dbReference>
<evidence type="ECO:0000313" key="2">
    <source>
        <dbReference type="Proteomes" id="UP000704176"/>
    </source>
</evidence>
<reference evidence="1 2" key="1">
    <citation type="submission" date="2021-09" db="EMBL/GenBank/DDBJ databases">
        <title>The complete genome sequence of a new microorganism.</title>
        <authorList>
            <person name="Zi Z."/>
        </authorList>
    </citation>
    <scope>NUCLEOTIDE SEQUENCE [LARGE SCALE GENOMIC DNA]</scope>
    <source>
        <strain evidence="1 2">WGZ8</strain>
    </source>
</reference>
<dbReference type="EMBL" id="JAIRBM010000008">
    <property type="protein sequence ID" value="MBZ6077172.1"/>
    <property type="molecule type" value="Genomic_DNA"/>
</dbReference>
<dbReference type="PANTHER" id="PTHR48100:SF59">
    <property type="entry name" value="ADENOSYLCOBALAMIN_ALPHA-RIBAZOLE PHOSPHATASE"/>
    <property type="match status" value="1"/>
</dbReference>
<protein>
    <submittedName>
        <fullName evidence="1">Histidine phosphatase family protein</fullName>
    </submittedName>
</protein>
<dbReference type="InterPro" id="IPR013078">
    <property type="entry name" value="His_Pase_superF_clade-1"/>
</dbReference>
<dbReference type="Pfam" id="PF00300">
    <property type="entry name" value="His_Phos_1"/>
    <property type="match status" value="1"/>
</dbReference>
<comment type="caution">
    <text evidence="1">The sequence shown here is derived from an EMBL/GenBank/DDBJ whole genome shotgun (WGS) entry which is preliminary data.</text>
</comment>
<gene>
    <name evidence="1" type="ORF">K9B37_12880</name>
</gene>
<accession>A0ABS7VQD0</accession>
<dbReference type="Gene3D" id="3.40.50.1240">
    <property type="entry name" value="Phosphoglycerate mutase-like"/>
    <property type="match status" value="1"/>
</dbReference>
<dbReference type="PANTHER" id="PTHR48100">
    <property type="entry name" value="BROAD-SPECIFICITY PHOSPHATASE YOR283W-RELATED"/>
    <property type="match status" value="1"/>
</dbReference>
<sequence>MPPIMPPLYFLRHGETEWNRVGRLQGHRDSPLTEKGRKQAALMASILLRELGPRPAFRLVSSPLGRARQTAGFVSEALDLPIETDPRLAELTMGSWDGMTRAEIEAGWPACLVGATDRDWNFRSPDGESAEDIRRRASAWLQTVTQPTIAVAHGLLGKILRGTYAGLDLEAALHQSEPQDIVFRLHGGKIDRLTGDDLAA</sequence>
<dbReference type="SUPFAM" id="SSF53254">
    <property type="entry name" value="Phosphoglycerate mutase-like"/>
    <property type="match status" value="1"/>
</dbReference>
<dbReference type="Proteomes" id="UP000704176">
    <property type="component" value="Unassembled WGS sequence"/>
</dbReference>
<dbReference type="InterPro" id="IPR050275">
    <property type="entry name" value="PGM_Phosphatase"/>
</dbReference>
<dbReference type="InterPro" id="IPR029033">
    <property type="entry name" value="His_PPase_superfam"/>
</dbReference>
<keyword evidence="2" id="KW-1185">Reference proteome</keyword>
<proteinExistence type="predicted"/>
<dbReference type="RefSeq" id="WP_224313478.1">
    <property type="nucleotide sequence ID" value="NZ_JAIRBM010000008.1"/>
</dbReference>
<name>A0ABS7VQD0_9HYPH</name>